<keyword evidence="7" id="KW-0862">Zinc</keyword>
<proteinExistence type="predicted"/>
<evidence type="ECO:0000256" key="3">
    <source>
        <dbReference type="ARBA" id="ARBA00022553"/>
    </source>
</evidence>
<dbReference type="SMART" id="SM00355">
    <property type="entry name" value="ZnF_C2H2"/>
    <property type="match status" value="4"/>
</dbReference>
<feature type="domain" description="C2H2-type" evidence="15">
    <location>
        <begin position="842"/>
        <end position="870"/>
    </location>
</feature>
<feature type="domain" description="C2H2-type" evidence="15">
    <location>
        <begin position="349"/>
        <end position="377"/>
    </location>
</feature>
<keyword evidence="6 12" id="KW-0863">Zinc-finger</keyword>
<dbReference type="Proteomes" id="UP000051836">
    <property type="component" value="Unassembled WGS sequence"/>
</dbReference>
<dbReference type="Gene3D" id="3.30.710.10">
    <property type="entry name" value="Potassium Channel Kv1.1, Chain A"/>
    <property type="match status" value="2"/>
</dbReference>
<dbReference type="PROSITE" id="PS50157">
    <property type="entry name" value="ZINC_FINGER_C2H2_2"/>
    <property type="match status" value="4"/>
</dbReference>
<reference evidence="16 17" key="1">
    <citation type="submission" date="2015-10" db="EMBL/GenBank/DDBJ databases">
        <authorList>
            <person name="Gilbert D.G."/>
        </authorList>
    </citation>
    <scope>NUCLEOTIDE SEQUENCE [LARGE SCALE GENOMIC DNA]</scope>
    <source>
        <strain evidence="16">FVVF132</strain>
    </source>
</reference>
<dbReference type="OrthoDB" id="624345at2759"/>
<evidence type="ECO:0000256" key="6">
    <source>
        <dbReference type="ARBA" id="ARBA00022771"/>
    </source>
</evidence>
<evidence type="ECO:0000256" key="5">
    <source>
        <dbReference type="ARBA" id="ARBA00022737"/>
    </source>
</evidence>
<keyword evidence="17" id="KW-1185">Reference proteome</keyword>
<dbReference type="InterPro" id="IPR011333">
    <property type="entry name" value="SKP1/BTB/POZ_sf"/>
</dbReference>
<evidence type="ECO:0000256" key="9">
    <source>
        <dbReference type="ARBA" id="ARBA00023125"/>
    </source>
</evidence>
<feature type="region of interest" description="Disordered" evidence="13">
    <location>
        <begin position="274"/>
        <end position="295"/>
    </location>
</feature>
<keyword evidence="10" id="KW-0804">Transcription</keyword>
<keyword evidence="4" id="KW-0479">Metal-binding</keyword>
<dbReference type="SUPFAM" id="SSF54695">
    <property type="entry name" value="POZ domain"/>
    <property type="match status" value="2"/>
</dbReference>
<dbReference type="PANTHER" id="PTHR46105:SF12">
    <property type="entry name" value="ZINC FINGER AND BTB DOMAIN-CONTAINING PROTEIN 8A"/>
    <property type="match status" value="1"/>
</dbReference>
<keyword evidence="3" id="KW-0597">Phosphoprotein</keyword>
<feature type="region of interest" description="Disordered" evidence="13">
    <location>
        <begin position="623"/>
        <end position="652"/>
    </location>
</feature>
<dbReference type="PROSITE" id="PS00028">
    <property type="entry name" value="ZINC_FINGER_C2H2_1"/>
    <property type="match status" value="4"/>
</dbReference>
<dbReference type="GO" id="GO:0005634">
    <property type="term" value="C:nucleus"/>
    <property type="evidence" value="ECO:0007669"/>
    <property type="project" value="UniProtKB-SubCell"/>
</dbReference>
<evidence type="ECO:0000256" key="4">
    <source>
        <dbReference type="ARBA" id="ARBA00022723"/>
    </source>
</evidence>
<feature type="domain" description="C2H2-type" evidence="15">
    <location>
        <begin position="814"/>
        <end position="841"/>
    </location>
</feature>
<feature type="compositionally biased region" description="Basic residues" evidence="13">
    <location>
        <begin position="689"/>
        <end position="704"/>
    </location>
</feature>
<dbReference type="Pfam" id="PF00651">
    <property type="entry name" value="BTB"/>
    <property type="match status" value="2"/>
</dbReference>
<evidence type="ECO:0000256" key="12">
    <source>
        <dbReference type="PROSITE-ProRule" id="PRU00042"/>
    </source>
</evidence>
<dbReference type="SMART" id="SM00225">
    <property type="entry name" value="BTB"/>
    <property type="match status" value="2"/>
</dbReference>
<evidence type="ECO:0000313" key="16">
    <source>
        <dbReference type="EMBL" id="KQL60711.1"/>
    </source>
</evidence>
<dbReference type="FunFam" id="3.30.160.60:FF:001155">
    <property type="entry name" value="Zinc finger 30C"/>
    <property type="match status" value="1"/>
</dbReference>
<dbReference type="STRING" id="12930.A0A0Q3X6P8"/>
<feature type="compositionally biased region" description="Low complexity" evidence="13">
    <location>
        <begin position="159"/>
        <end position="168"/>
    </location>
</feature>
<feature type="domain" description="BTB" evidence="14">
    <location>
        <begin position="512"/>
        <end position="580"/>
    </location>
</feature>
<feature type="domain" description="C2H2-type" evidence="15">
    <location>
        <begin position="321"/>
        <end position="348"/>
    </location>
</feature>
<evidence type="ECO:0000256" key="13">
    <source>
        <dbReference type="SAM" id="MobiDB-lite"/>
    </source>
</evidence>
<keyword evidence="11" id="KW-0539">Nucleus</keyword>
<dbReference type="GO" id="GO:0000978">
    <property type="term" value="F:RNA polymerase II cis-regulatory region sequence-specific DNA binding"/>
    <property type="evidence" value="ECO:0007669"/>
    <property type="project" value="TreeGrafter"/>
</dbReference>
<dbReference type="AlphaFoldDB" id="A0A0Q3X6P8"/>
<gene>
    <name evidence="16" type="ORF">AAES_16655</name>
</gene>
<dbReference type="PROSITE" id="PS50097">
    <property type="entry name" value="BTB"/>
    <property type="match status" value="2"/>
</dbReference>
<comment type="caution">
    <text evidence="16">The sequence shown here is derived from an EMBL/GenBank/DDBJ whole genome shotgun (WGS) entry which is preliminary data.</text>
</comment>
<dbReference type="InterPro" id="IPR036236">
    <property type="entry name" value="Znf_C2H2_sf"/>
</dbReference>
<dbReference type="Gene3D" id="3.30.160.60">
    <property type="entry name" value="Classic Zinc Finger"/>
    <property type="match status" value="4"/>
</dbReference>
<evidence type="ECO:0000256" key="1">
    <source>
        <dbReference type="ARBA" id="ARBA00003767"/>
    </source>
</evidence>
<feature type="domain" description="BTB" evidence="14">
    <location>
        <begin position="24"/>
        <end position="92"/>
    </location>
</feature>
<evidence type="ECO:0000256" key="7">
    <source>
        <dbReference type="ARBA" id="ARBA00022833"/>
    </source>
</evidence>
<evidence type="ECO:0000256" key="10">
    <source>
        <dbReference type="ARBA" id="ARBA00023163"/>
    </source>
</evidence>
<feature type="region of interest" description="Disordered" evidence="13">
    <location>
        <begin position="185"/>
        <end position="222"/>
    </location>
</feature>
<feature type="compositionally biased region" description="Basic and acidic residues" evidence="13">
    <location>
        <begin position="198"/>
        <end position="208"/>
    </location>
</feature>
<feature type="region of interest" description="Disordered" evidence="13">
    <location>
        <begin position="684"/>
        <end position="704"/>
    </location>
</feature>
<evidence type="ECO:0000256" key="11">
    <source>
        <dbReference type="ARBA" id="ARBA00023242"/>
    </source>
</evidence>
<comment type="function">
    <text evidence="1">May be involved in transcriptional regulation.</text>
</comment>
<sequence length="970" mass="109922">MEISSHQFHLLQQLNEQRRQDLFCDCNILVEGKVFKAHRNVLFASSGYFKMLLSQSSKETSQSTTATFQAFSPDTFTVILDFVYSGKLSLTGQNVIEVMSAASYLQMTDVISVCKTFIKSSLDISEKEKDRYFSLSDKDVNSNGVDRSCLYSSGWRAESSPPHSHMSPEQGTCMMGGNTWSGFSYYPTTPRTTSQQLSKHEQRQDSGKKPRHPGPQPPSDILHYKSSKLEERAAEPSGHGAPAEEQVQIEAEAESPHVGYQYGQGSDVMPRSLAVPQAEHESPRSSSKLKASKAEEQYTSMPSILGVMGSWAEDDLPRMRFKCPFCTHVVKRKADLKRHLRCHTGERPYPCEACGKRFSRLDHLSSHFRTIHQACKPICRKCKRHVTELTGQVVQEGTRRYRLCNECLAEAGIDSIRIDLEAEAPLEFPPDGDKDSRWHYGEDNRSDVEIVEDGSTDLVIQQVDDSEDEADEKEVKPNIRASLWLPAGMEISSHQFHLLEQLNEQRKQDLFCDCDILVEGKVFKAHRNVLFASSGYFKMLLSQSSKETSQPTVATFEVFSPETFVVILDFVYSGILALTGQNVIEVMSAASYLQMTDILNVCKTFIKSSLDINEKEKDRYLGLSAKSTNSDPARPTLYRSRRKAKSNPQRSYSLVDEKAAAANENSWSSYSSCLSSQVILQRAETQLSKRGRKPGSARKRRKHLGLAQSRDFVQYKPTKAERAGGTGTASDTGHISRVREEGEFDAENDVDRDYGCHDGSDTVPKRWSVAHLEQELSRTPEFVEFKAEELYTSMPKILGVMSTWNEDDLPRMRFKCPFCTHTVKRRADLKRHLRCHTGERPYPCDVCGKRFTRLEHLRNHFQTIHQAGKLICRKCKRHVTELTGCVVQQGTRRYRLCHKCLAEANFDSIPEDLDAEHSPVPMGNKRPKWALEEEQKSDEGTTEEPYNLVVRHVNDDVPGEEDEKVKPNLR</sequence>
<evidence type="ECO:0000313" key="17">
    <source>
        <dbReference type="Proteomes" id="UP000051836"/>
    </source>
</evidence>
<dbReference type="Pfam" id="PF00096">
    <property type="entry name" value="zf-C2H2"/>
    <property type="match status" value="2"/>
</dbReference>
<keyword evidence="5" id="KW-0677">Repeat</keyword>
<dbReference type="InterPro" id="IPR000210">
    <property type="entry name" value="BTB/POZ_dom"/>
</dbReference>
<feature type="region of interest" description="Disordered" evidence="13">
    <location>
        <begin position="912"/>
        <end position="970"/>
    </location>
</feature>
<feature type="compositionally biased region" description="Polar residues" evidence="13">
    <location>
        <begin position="185"/>
        <end position="197"/>
    </location>
</feature>
<dbReference type="EMBL" id="LMAW01000114">
    <property type="protein sequence ID" value="KQL60711.1"/>
    <property type="molecule type" value="Genomic_DNA"/>
</dbReference>
<accession>A0A0Q3X6P8</accession>
<dbReference type="SUPFAM" id="SSF57667">
    <property type="entry name" value="beta-beta-alpha zinc fingers"/>
    <property type="match status" value="2"/>
</dbReference>
<dbReference type="InterPro" id="IPR050457">
    <property type="entry name" value="ZnFinger_BTB_dom_contain"/>
</dbReference>
<evidence type="ECO:0000256" key="8">
    <source>
        <dbReference type="ARBA" id="ARBA00023015"/>
    </source>
</evidence>
<feature type="compositionally biased region" description="Basic and acidic residues" evidence="13">
    <location>
        <begin position="929"/>
        <end position="939"/>
    </location>
</feature>
<evidence type="ECO:0000259" key="15">
    <source>
        <dbReference type="PROSITE" id="PS50157"/>
    </source>
</evidence>
<comment type="subcellular location">
    <subcellularLocation>
        <location evidence="2">Nucleus</location>
    </subcellularLocation>
</comment>
<dbReference type="PANTHER" id="PTHR46105">
    <property type="entry name" value="AGAP004733-PA"/>
    <property type="match status" value="1"/>
</dbReference>
<keyword evidence="9" id="KW-0238">DNA-binding</keyword>
<dbReference type="InterPro" id="IPR013087">
    <property type="entry name" value="Znf_C2H2_type"/>
</dbReference>
<name>A0A0Q3X6P8_AMAAE</name>
<dbReference type="GO" id="GO:0008270">
    <property type="term" value="F:zinc ion binding"/>
    <property type="evidence" value="ECO:0007669"/>
    <property type="project" value="UniProtKB-KW"/>
</dbReference>
<dbReference type="FunFam" id="3.30.160.60:FF:000218">
    <property type="entry name" value="Zinc finger protein 10"/>
    <property type="match status" value="1"/>
</dbReference>
<feature type="region of interest" description="Disordered" evidence="13">
    <location>
        <begin position="152"/>
        <end position="171"/>
    </location>
</feature>
<dbReference type="GO" id="GO:0000981">
    <property type="term" value="F:DNA-binding transcription factor activity, RNA polymerase II-specific"/>
    <property type="evidence" value="ECO:0007669"/>
    <property type="project" value="TreeGrafter"/>
</dbReference>
<protein>
    <submittedName>
        <fullName evidence="16">Zinc finger and BTB domain-containing protein 8A</fullName>
    </submittedName>
</protein>
<keyword evidence="8" id="KW-0805">Transcription regulation</keyword>
<organism evidence="16 17">
    <name type="scientific">Amazona aestiva</name>
    <name type="common">Blue-fronted Amazon parrot</name>
    <dbReference type="NCBI Taxonomy" id="12930"/>
    <lineage>
        <taxon>Eukaryota</taxon>
        <taxon>Metazoa</taxon>
        <taxon>Chordata</taxon>
        <taxon>Craniata</taxon>
        <taxon>Vertebrata</taxon>
        <taxon>Euteleostomi</taxon>
        <taxon>Archelosauria</taxon>
        <taxon>Archosauria</taxon>
        <taxon>Dinosauria</taxon>
        <taxon>Saurischia</taxon>
        <taxon>Theropoda</taxon>
        <taxon>Coelurosauria</taxon>
        <taxon>Aves</taxon>
        <taxon>Neognathae</taxon>
        <taxon>Neoaves</taxon>
        <taxon>Telluraves</taxon>
        <taxon>Australaves</taxon>
        <taxon>Psittaciformes</taxon>
        <taxon>Psittacidae</taxon>
        <taxon>Amazona</taxon>
    </lineage>
</organism>
<dbReference type="CDD" id="cd18329">
    <property type="entry name" value="BTB_POZ_ZBTB8A_BOZF1"/>
    <property type="match status" value="2"/>
</dbReference>
<evidence type="ECO:0000256" key="2">
    <source>
        <dbReference type="ARBA" id="ARBA00004123"/>
    </source>
</evidence>
<evidence type="ECO:0000259" key="14">
    <source>
        <dbReference type="PROSITE" id="PS50097"/>
    </source>
</evidence>